<dbReference type="AlphaFoldDB" id="X1LNC9"/>
<accession>X1LNC9</accession>
<reference evidence="1" key="1">
    <citation type="journal article" date="2014" name="Front. Microbiol.">
        <title>High frequency of phylogenetically diverse reductive dehalogenase-homologous genes in deep subseafloor sedimentary metagenomes.</title>
        <authorList>
            <person name="Kawai M."/>
            <person name="Futagami T."/>
            <person name="Toyoda A."/>
            <person name="Takaki Y."/>
            <person name="Nishi S."/>
            <person name="Hori S."/>
            <person name="Arai W."/>
            <person name="Tsubouchi T."/>
            <person name="Morono Y."/>
            <person name="Uchiyama I."/>
            <person name="Ito T."/>
            <person name="Fujiyama A."/>
            <person name="Inagaki F."/>
            <person name="Takami H."/>
        </authorList>
    </citation>
    <scope>NUCLEOTIDE SEQUENCE</scope>
    <source>
        <strain evidence="1">Expedition CK06-06</strain>
    </source>
</reference>
<protein>
    <submittedName>
        <fullName evidence="1">Uncharacterized protein</fullName>
    </submittedName>
</protein>
<organism evidence="1">
    <name type="scientific">marine sediment metagenome</name>
    <dbReference type="NCBI Taxonomy" id="412755"/>
    <lineage>
        <taxon>unclassified sequences</taxon>
        <taxon>metagenomes</taxon>
        <taxon>ecological metagenomes</taxon>
    </lineage>
</organism>
<comment type="caution">
    <text evidence="1">The sequence shown here is derived from an EMBL/GenBank/DDBJ whole genome shotgun (WGS) entry which is preliminary data.</text>
</comment>
<dbReference type="EMBL" id="BARV01010049">
    <property type="protein sequence ID" value="GAI07336.1"/>
    <property type="molecule type" value="Genomic_DNA"/>
</dbReference>
<gene>
    <name evidence="1" type="ORF">S06H3_19598</name>
</gene>
<evidence type="ECO:0000313" key="1">
    <source>
        <dbReference type="EMBL" id="GAI07336.1"/>
    </source>
</evidence>
<feature type="non-terminal residue" evidence="1">
    <location>
        <position position="112"/>
    </location>
</feature>
<name>X1LNC9_9ZZZZ</name>
<sequence>MDIEQVIRLDATTIPAGFGPVSVGVMNHLHPPEGQDCAMSFHVTPQFADLVQELAFWSLRGDLDLFPVDGVVVAPQGQELSVGFNLHMMPGQSITLDELVGFTCAGAGHRHF</sequence>
<proteinExistence type="predicted"/>